<dbReference type="PANTHER" id="PTHR46159">
    <property type="entry name" value="PROTEIN TESMIN/TSO1-LIKE CXC 2"/>
    <property type="match status" value="1"/>
</dbReference>
<keyword evidence="5" id="KW-0812">Transmembrane</keyword>
<name>A0A103XMS3_CYNCS</name>
<dbReference type="GO" id="GO:0003700">
    <property type="term" value="F:DNA-binding transcription factor activity"/>
    <property type="evidence" value="ECO:0007669"/>
    <property type="project" value="InterPro"/>
</dbReference>
<dbReference type="Pfam" id="PF03638">
    <property type="entry name" value="TCR"/>
    <property type="match status" value="1"/>
</dbReference>
<dbReference type="InterPro" id="IPR005172">
    <property type="entry name" value="CRC"/>
</dbReference>
<feature type="region of interest" description="Disordered" evidence="4">
    <location>
        <begin position="374"/>
        <end position="396"/>
    </location>
</feature>
<dbReference type="SMART" id="SM01114">
    <property type="entry name" value="CXC"/>
    <property type="match status" value="1"/>
</dbReference>
<keyword evidence="5" id="KW-1133">Transmembrane helix</keyword>
<evidence type="ECO:0000313" key="7">
    <source>
        <dbReference type="EMBL" id="KVH93525.1"/>
    </source>
</evidence>
<dbReference type="STRING" id="59895.A0A103XMS3"/>
<dbReference type="InterPro" id="IPR044522">
    <property type="entry name" value="TSO1-like"/>
</dbReference>
<feature type="domain" description="CRC" evidence="6">
    <location>
        <begin position="523"/>
        <end position="614"/>
    </location>
</feature>
<feature type="compositionally biased region" description="Low complexity" evidence="4">
    <location>
        <begin position="374"/>
        <end position="386"/>
    </location>
</feature>
<dbReference type="Proteomes" id="UP000243975">
    <property type="component" value="Unassembled WGS sequence"/>
</dbReference>
<comment type="subcellular location">
    <subcellularLocation>
        <location evidence="1">Nucleus</location>
    </subcellularLocation>
</comment>
<dbReference type="Gramene" id="KVH93525">
    <property type="protein sequence ID" value="KVH93525"/>
    <property type="gene ID" value="Ccrd_004408"/>
</dbReference>
<evidence type="ECO:0000259" key="6">
    <source>
        <dbReference type="PROSITE" id="PS51634"/>
    </source>
</evidence>
<keyword evidence="5" id="KW-0472">Membrane</keyword>
<protein>
    <submittedName>
        <fullName evidence="7">CRC domain-containing protein</fullName>
    </submittedName>
</protein>
<comment type="caution">
    <text evidence="7">The sequence shown here is derived from an EMBL/GenBank/DDBJ whole genome shotgun (WGS) entry which is preliminary data.</text>
</comment>
<accession>A0A103XMS3</accession>
<comment type="similarity">
    <text evidence="2">Belongs to the lin-54 family.</text>
</comment>
<feature type="region of interest" description="Disordered" evidence="4">
    <location>
        <begin position="650"/>
        <end position="678"/>
    </location>
</feature>
<feature type="region of interest" description="Disordered" evidence="4">
    <location>
        <begin position="430"/>
        <end position="463"/>
    </location>
</feature>
<dbReference type="PROSITE" id="PS51634">
    <property type="entry name" value="CRC"/>
    <property type="match status" value="1"/>
</dbReference>
<dbReference type="GO" id="GO:0005634">
    <property type="term" value="C:nucleus"/>
    <property type="evidence" value="ECO:0007669"/>
    <property type="project" value="UniProtKB-SubCell"/>
</dbReference>
<evidence type="ECO:0000256" key="2">
    <source>
        <dbReference type="ARBA" id="ARBA00007267"/>
    </source>
</evidence>
<feature type="compositionally biased region" description="Polar residues" evidence="4">
    <location>
        <begin position="655"/>
        <end position="668"/>
    </location>
</feature>
<reference evidence="7 8" key="1">
    <citation type="journal article" date="2016" name="Sci. Rep.">
        <title>The genome sequence of the outbreeding globe artichoke constructed de novo incorporating a phase-aware low-pass sequencing strategy of F1 progeny.</title>
        <authorList>
            <person name="Scaglione D."/>
            <person name="Reyes-Chin-Wo S."/>
            <person name="Acquadro A."/>
            <person name="Froenicke L."/>
            <person name="Portis E."/>
            <person name="Beitel C."/>
            <person name="Tirone M."/>
            <person name="Mauro R."/>
            <person name="Lo Monaco A."/>
            <person name="Mauromicale G."/>
            <person name="Faccioli P."/>
            <person name="Cattivelli L."/>
            <person name="Rieseberg L."/>
            <person name="Michelmore R."/>
            <person name="Lanteri S."/>
        </authorList>
    </citation>
    <scope>NUCLEOTIDE SEQUENCE [LARGE SCALE GENOMIC DNA]</scope>
    <source>
        <strain evidence="7">2C</strain>
    </source>
</reference>
<proteinExistence type="inferred from homology"/>
<dbReference type="PANTHER" id="PTHR46159:SF12">
    <property type="entry name" value="PROTEIN TESMIN_TSO1-LIKE CXC 3-RELATED"/>
    <property type="match status" value="1"/>
</dbReference>
<keyword evidence="3" id="KW-0539">Nucleus</keyword>
<sequence>MGEEKDQEKERGVVMDTPERTQIANPLSKFEVNWFIFLGFASSLVLLGDFFSYGLVSESGENASVVLLDAIMKIFLAFLQDSPVFNYINSLSPIKPVKSVHFTQTFSSLSFASLPSVFTSPHVSSLKDSRFLRRHQFSDPSKPELTSEEAKKAEISGGILNAAQNPLRQQRDFDTANSVSETCVLQSHGCSNLESRKLSYEAVSPDTMNRLKLDDPSASAVPFINNGPANCPLRIGTEIEGIDPLHHSKEVSGCDWDSLISDASELLNFDSPSDTVPYKGPGQNTLDPTTFPTSLTIAKPEASDGNPSEKHEDMKNAAENYATLATTSINNFEAGETAEDADNEVGSNLYRGMRRRCLVFEMMGSRRKHLEEVSSGSSLNVSESNETVLPNDNRLLPMRTSNDSSRCILPGIGLHLNALASTLVDHKVVKHESSGSGRQLTIGPPPAYRSMDSGQEPLTDVPSSEDIGTAQHGASVAEDASKALGFVVNEELSQTSPRKKRQVTGTLIVSLVRRVEHAGETEACKRCNCKKSKCLKLYCECFAAGVYCVEPCSCQECFNKPIHEDTVLATRKQIESRNPLAFAPKVIKTSDSMQEGGVGCSINCRCEGCKNTFGRKDGSEMDLEVNVVDDCEGNVTDGSLQKMAMHNEAEPVSATPATPSRFGRQSIQLPIPSKGKPPRSFLAIGSSSSQRFGKLNPFKGGGKPDKQLQTVGEDVIPEILEENGGSPISGVKSCSPNSKRVSPPHSGMGMGLSPAPGQRSSRKLILQSIPSFPCLTPKH</sequence>
<keyword evidence="8" id="KW-1185">Reference proteome</keyword>
<evidence type="ECO:0000313" key="8">
    <source>
        <dbReference type="Proteomes" id="UP000243975"/>
    </source>
</evidence>
<evidence type="ECO:0000256" key="1">
    <source>
        <dbReference type="ARBA" id="ARBA00004123"/>
    </source>
</evidence>
<gene>
    <name evidence="7" type="ORF">Ccrd_004408</name>
</gene>
<dbReference type="EMBL" id="LEKV01004753">
    <property type="protein sequence ID" value="KVH93525.1"/>
    <property type="molecule type" value="Genomic_DNA"/>
</dbReference>
<organism evidence="7 8">
    <name type="scientific">Cynara cardunculus var. scolymus</name>
    <name type="common">Globe artichoke</name>
    <name type="synonym">Cynara scolymus</name>
    <dbReference type="NCBI Taxonomy" id="59895"/>
    <lineage>
        <taxon>Eukaryota</taxon>
        <taxon>Viridiplantae</taxon>
        <taxon>Streptophyta</taxon>
        <taxon>Embryophyta</taxon>
        <taxon>Tracheophyta</taxon>
        <taxon>Spermatophyta</taxon>
        <taxon>Magnoliopsida</taxon>
        <taxon>eudicotyledons</taxon>
        <taxon>Gunneridae</taxon>
        <taxon>Pentapetalae</taxon>
        <taxon>asterids</taxon>
        <taxon>campanulids</taxon>
        <taxon>Asterales</taxon>
        <taxon>Asteraceae</taxon>
        <taxon>Carduoideae</taxon>
        <taxon>Cardueae</taxon>
        <taxon>Carduinae</taxon>
        <taxon>Cynara</taxon>
    </lineage>
</organism>
<feature type="compositionally biased region" description="Polar residues" evidence="4">
    <location>
        <begin position="282"/>
        <end position="296"/>
    </location>
</feature>
<dbReference type="AlphaFoldDB" id="A0A103XMS3"/>
<feature type="region of interest" description="Disordered" evidence="4">
    <location>
        <begin position="721"/>
        <end position="762"/>
    </location>
</feature>
<evidence type="ECO:0000256" key="5">
    <source>
        <dbReference type="SAM" id="Phobius"/>
    </source>
</evidence>
<feature type="transmembrane region" description="Helical" evidence="5">
    <location>
        <begin position="34"/>
        <end position="56"/>
    </location>
</feature>
<evidence type="ECO:0000256" key="4">
    <source>
        <dbReference type="SAM" id="MobiDB-lite"/>
    </source>
</evidence>
<feature type="region of interest" description="Disordered" evidence="4">
    <location>
        <begin position="281"/>
        <end position="314"/>
    </location>
</feature>
<dbReference type="OMA" id="HFNTIAM"/>
<evidence type="ECO:0000256" key="3">
    <source>
        <dbReference type="ARBA" id="ARBA00023242"/>
    </source>
</evidence>
<dbReference type="InterPro" id="IPR033467">
    <property type="entry name" value="Tesmin/TSO1-like_CXC"/>
</dbReference>